<comment type="caution">
    <text evidence="2">The sequence shown here is derived from an EMBL/GenBank/DDBJ whole genome shotgun (WGS) entry which is preliminary data.</text>
</comment>
<sequence length="253" mass="28794">MRLALLLLSLMSVSPPGWAEHAYPKLYYQVDHLRSFDYAISGNHWYPPTSENRRVIQGILALNAAEKETQRISDLSRDPNLALGIRQLAAEVSCLIYRYLAGEGERPLCFDAPSADARRKQRTPFFDSQGRYYDAPLTLTYPMRASPHLSYRFRYRVPSGSRYPLDNPFYPVHQLGYGLAGNDSRALIVTVFLEVLAETEPGNWQPSPPSQTQLPLYLQLPSQRAIRHSGGLRAAFNLGHKNVRLLDYTGQRW</sequence>
<name>A0A4U1BCZ0_9GAMM</name>
<keyword evidence="3" id="KW-1185">Reference proteome</keyword>
<dbReference type="OrthoDB" id="9824023at2"/>
<keyword evidence="1" id="KW-0732">Signal</keyword>
<reference evidence="2 3" key="1">
    <citation type="submission" date="2019-04" db="EMBL/GenBank/DDBJ databases">
        <authorList>
            <person name="Hwang J.C."/>
        </authorList>
    </citation>
    <scope>NUCLEOTIDE SEQUENCE [LARGE SCALE GENOMIC DNA]</scope>
    <source>
        <strain evidence="2 3">IMCC35001</strain>
    </source>
</reference>
<feature type="signal peptide" evidence="1">
    <location>
        <begin position="1"/>
        <end position="19"/>
    </location>
</feature>
<dbReference type="EMBL" id="SWCI01000005">
    <property type="protein sequence ID" value="TKB48872.1"/>
    <property type="molecule type" value="Genomic_DNA"/>
</dbReference>
<evidence type="ECO:0000313" key="2">
    <source>
        <dbReference type="EMBL" id="TKB48872.1"/>
    </source>
</evidence>
<accession>A0A4U1BCZ0</accession>
<gene>
    <name evidence="2" type="ORF">FCL40_09520</name>
</gene>
<evidence type="ECO:0000256" key="1">
    <source>
        <dbReference type="SAM" id="SignalP"/>
    </source>
</evidence>
<evidence type="ECO:0008006" key="4">
    <source>
        <dbReference type="Google" id="ProtNLM"/>
    </source>
</evidence>
<protein>
    <recommendedName>
        <fullName evidence="4">Capsule biosynthesis GfcC</fullName>
    </recommendedName>
</protein>
<evidence type="ECO:0000313" key="3">
    <source>
        <dbReference type="Proteomes" id="UP000305674"/>
    </source>
</evidence>
<organism evidence="2 3">
    <name type="scientific">Ferrimonas sediminicola</name>
    <dbReference type="NCBI Taxonomy" id="2569538"/>
    <lineage>
        <taxon>Bacteria</taxon>
        <taxon>Pseudomonadati</taxon>
        <taxon>Pseudomonadota</taxon>
        <taxon>Gammaproteobacteria</taxon>
        <taxon>Alteromonadales</taxon>
        <taxon>Ferrimonadaceae</taxon>
        <taxon>Ferrimonas</taxon>
    </lineage>
</organism>
<dbReference type="AlphaFoldDB" id="A0A4U1BCZ0"/>
<proteinExistence type="predicted"/>
<feature type="chain" id="PRO_5020494259" description="Capsule biosynthesis GfcC" evidence="1">
    <location>
        <begin position="20"/>
        <end position="253"/>
    </location>
</feature>
<dbReference type="Proteomes" id="UP000305674">
    <property type="component" value="Unassembled WGS sequence"/>
</dbReference>
<dbReference type="RefSeq" id="WP_136853066.1">
    <property type="nucleotide sequence ID" value="NZ_SWCI01000005.1"/>
</dbReference>